<evidence type="ECO:0000313" key="2">
    <source>
        <dbReference type="EMBL" id="GGE34509.1"/>
    </source>
</evidence>
<reference evidence="3" key="1">
    <citation type="journal article" date="2019" name="Int. J. Syst. Evol. Microbiol.">
        <title>The Global Catalogue of Microorganisms (GCM) 10K type strain sequencing project: providing services to taxonomists for standard genome sequencing and annotation.</title>
        <authorList>
            <consortium name="The Broad Institute Genomics Platform"/>
            <consortium name="The Broad Institute Genome Sequencing Center for Infectious Disease"/>
            <person name="Wu L."/>
            <person name="Ma J."/>
        </authorList>
    </citation>
    <scope>NUCLEOTIDE SEQUENCE [LARGE SCALE GENOMIC DNA]</scope>
    <source>
        <strain evidence="3">CGMCC 1.12664</strain>
    </source>
</reference>
<organism evidence="2 3">
    <name type="scientific">Primorskyibacter flagellatus</name>
    <dbReference type="NCBI Taxonomy" id="1387277"/>
    <lineage>
        <taxon>Bacteria</taxon>
        <taxon>Pseudomonadati</taxon>
        <taxon>Pseudomonadota</taxon>
        <taxon>Alphaproteobacteria</taxon>
        <taxon>Rhodobacterales</taxon>
        <taxon>Roseobacteraceae</taxon>
        <taxon>Primorskyibacter</taxon>
    </lineage>
</organism>
<comment type="caution">
    <text evidence="2">The sequence shown here is derived from an EMBL/GenBank/DDBJ whole genome shotgun (WGS) entry which is preliminary data.</text>
</comment>
<dbReference type="Gene3D" id="3.40.50.300">
    <property type="entry name" value="P-loop containing nucleotide triphosphate hydrolases"/>
    <property type="match status" value="1"/>
</dbReference>
<dbReference type="PANTHER" id="PTHR30050">
    <property type="entry name" value="CHROMOSOMAL REPLICATION INITIATOR PROTEIN DNAA"/>
    <property type="match status" value="1"/>
</dbReference>
<dbReference type="GO" id="GO:0003688">
    <property type="term" value="F:DNA replication origin binding"/>
    <property type="evidence" value="ECO:0007669"/>
    <property type="project" value="TreeGrafter"/>
</dbReference>
<dbReference type="Gene3D" id="1.10.8.60">
    <property type="match status" value="1"/>
</dbReference>
<gene>
    <name evidence="2" type="ORF">GCM10011360_22980</name>
</gene>
<evidence type="ECO:0000313" key="3">
    <source>
        <dbReference type="Proteomes" id="UP000612855"/>
    </source>
</evidence>
<proteinExistence type="predicted"/>
<sequence length="226" mass="24207">MSAPLPLDHPRKEGLSRDDFVVAPGNAVALAMIEGWRAWPDGKLVLTGPSGSGKTHLAHVWAGMTGGRIVSARDLSGADIPALAAAPLAVEDVDRIAARETEDALFHLHNLMRAERLPLLLTGARVVAAWPLTLPDLRSRLQGAQSAVLESPDDTLLVALLVKLFAERQLQVAPQVIDYLVKRMDRSFSAARKVVADLDAASLAERRAITVRLAAEVLDKFPAPGS</sequence>
<evidence type="ECO:0000259" key="1">
    <source>
        <dbReference type="Pfam" id="PF22688"/>
    </source>
</evidence>
<dbReference type="PANTHER" id="PTHR30050:SF5">
    <property type="entry name" value="DNAA REGULATORY INACTIVATOR HDA"/>
    <property type="match status" value="1"/>
</dbReference>
<dbReference type="GO" id="GO:0006270">
    <property type="term" value="P:DNA replication initiation"/>
    <property type="evidence" value="ECO:0007669"/>
    <property type="project" value="TreeGrafter"/>
</dbReference>
<feature type="domain" description="Hda lid" evidence="1">
    <location>
        <begin position="160"/>
        <end position="217"/>
    </location>
</feature>
<dbReference type="InterPro" id="IPR027417">
    <property type="entry name" value="P-loop_NTPase"/>
</dbReference>
<dbReference type="RefSeq" id="WP_188477820.1">
    <property type="nucleotide sequence ID" value="NZ_BMFJ01000001.1"/>
</dbReference>
<dbReference type="SUPFAM" id="SSF52540">
    <property type="entry name" value="P-loop containing nucleoside triphosphate hydrolases"/>
    <property type="match status" value="1"/>
</dbReference>
<accession>A0A917EF13</accession>
<name>A0A917EF13_9RHOB</name>
<dbReference type="GO" id="GO:0005886">
    <property type="term" value="C:plasma membrane"/>
    <property type="evidence" value="ECO:0007669"/>
    <property type="project" value="TreeGrafter"/>
</dbReference>
<dbReference type="EMBL" id="BMFJ01000001">
    <property type="protein sequence ID" value="GGE34509.1"/>
    <property type="molecule type" value="Genomic_DNA"/>
</dbReference>
<protein>
    <recommendedName>
        <fullName evidence="1">Hda lid domain-containing protein</fullName>
    </recommendedName>
</protein>
<dbReference type="AlphaFoldDB" id="A0A917EF13"/>
<keyword evidence="3" id="KW-1185">Reference proteome</keyword>
<dbReference type="InterPro" id="IPR055199">
    <property type="entry name" value="Hda_lid"/>
</dbReference>
<dbReference type="Proteomes" id="UP000612855">
    <property type="component" value="Unassembled WGS sequence"/>
</dbReference>
<dbReference type="Pfam" id="PF22688">
    <property type="entry name" value="Hda_lid"/>
    <property type="match status" value="1"/>
</dbReference>